<organism evidence="2 3">
    <name type="scientific">Candidatus Nomurabacteria bacterium GW2011_GWE1_35_16</name>
    <dbReference type="NCBI Taxonomy" id="1618761"/>
    <lineage>
        <taxon>Bacteria</taxon>
        <taxon>Candidatus Nomuraibacteriota</taxon>
    </lineage>
</organism>
<gene>
    <name evidence="2" type="ORF">UR64_C0003G0040</name>
</gene>
<protein>
    <submittedName>
        <fullName evidence="2">Uncharacterized protein</fullName>
    </submittedName>
</protein>
<sequence length="393" mass="44651">MRWFVIIFHKIFETLIHTIMKRMFFVFFLTAIFFASLPSFGRVRIKPKTDTIVVAEQKQYSAEETAAANLVRKANKINKLANENLIKPGQKLVYPYPSDNDRLNVTVIQDDYQLKIAKKINAGGYNPGYHFVLDSTLQIPEKQKASEDSVVFTLEPETKNYTTLLWFLVICLIVFIAFLIFKFLKAIKEKENIAGQLENMSDSNWLLGQELEETRNKLPIEAPEVVDSEWLKQNNPVGNDITNSSSDLVQETIARVYGKKPDFIAQAMVTTGENAISMNFSHNRTAKTGLNNVVVYLGWNWDLEKNAWIEVGMIASACSNGFEVNPERVEKMASLFVFVELAKKNQHPVVYSGGTVPEGTIYPELVKELVIKYHEANITDLRKAGMLVEIPKN</sequence>
<keyword evidence="1" id="KW-1133">Transmembrane helix</keyword>
<evidence type="ECO:0000256" key="1">
    <source>
        <dbReference type="SAM" id="Phobius"/>
    </source>
</evidence>
<evidence type="ECO:0000313" key="3">
    <source>
        <dbReference type="Proteomes" id="UP000034952"/>
    </source>
</evidence>
<dbReference type="Proteomes" id="UP000034952">
    <property type="component" value="Unassembled WGS sequence"/>
</dbReference>
<keyword evidence="1" id="KW-0812">Transmembrane</keyword>
<name>A0A0G0EHK4_9BACT</name>
<reference evidence="2 3" key="1">
    <citation type="journal article" date="2015" name="Nature">
        <title>rRNA introns, odd ribosomes, and small enigmatic genomes across a large radiation of phyla.</title>
        <authorList>
            <person name="Brown C.T."/>
            <person name="Hug L.A."/>
            <person name="Thomas B.C."/>
            <person name="Sharon I."/>
            <person name="Castelle C.J."/>
            <person name="Singh A."/>
            <person name="Wilkins M.J."/>
            <person name="Williams K.H."/>
            <person name="Banfield J.F."/>
        </authorList>
    </citation>
    <scope>NUCLEOTIDE SEQUENCE [LARGE SCALE GENOMIC DNA]</scope>
</reference>
<proteinExistence type="predicted"/>
<evidence type="ECO:0000313" key="2">
    <source>
        <dbReference type="EMBL" id="KKP66747.1"/>
    </source>
</evidence>
<accession>A0A0G0EHK4</accession>
<keyword evidence="1" id="KW-0472">Membrane</keyword>
<dbReference type="EMBL" id="LBPY01000003">
    <property type="protein sequence ID" value="KKP66747.1"/>
    <property type="molecule type" value="Genomic_DNA"/>
</dbReference>
<feature type="transmembrane region" description="Helical" evidence="1">
    <location>
        <begin position="164"/>
        <end position="184"/>
    </location>
</feature>
<comment type="caution">
    <text evidence="2">The sequence shown here is derived from an EMBL/GenBank/DDBJ whole genome shotgun (WGS) entry which is preliminary data.</text>
</comment>
<dbReference type="AlphaFoldDB" id="A0A0G0EHK4"/>